<dbReference type="SUPFAM" id="SSF54427">
    <property type="entry name" value="NTF2-like"/>
    <property type="match status" value="1"/>
</dbReference>
<dbReference type="RefSeq" id="WP_377239295.1">
    <property type="nucleotide sequence ID" value="NZ_JBHLXP010000001.1"/>
</dbReference>
<evidence type="ECO:0000313" key="2">
    <source>
        <dbReference type="EMBL" id="MFC0046733.1"/>
    </source>
</evidence>
<reference evidence="2 3" key="1">
    <citation type="submission" date="2024-09" db="EMBL/GenBank/DDBJ databases">
        <authorList>
            <person name="Sun Q."/>
            <person name="Mori K."/>
        </authorList>
    </citation>
    <scope>NUCLEOTIDE SEQUENCE [LARGE SCALE GENOMIC DNA]</scope>
    <source>
        <strain evidence="2 3">KCTC 23315</strain>
    </source>
</reference>
<proteinExistence type="predicted"/>
<evidence type="ECO:0000256" key="1">
    <source>
        <dbReference type="SAM" id="SignalP"/>
    </source>
</evidence>
<keyword evidence="1" id="KW-0732">Signal</keyword>
<dbReference type="Gene3D" id="3.10.450.50">
    <property type="match status" value="1"/>
</dbReference>
<name>A0ABV6BB28_9GAMM</name>
<dbReference type="Proteomes" id="UP001589813">
    <property type="component" value="Unassembled WGS sequence"/>
</dbReference>
<sequence>MKNSCIFLLALMALMTNAHAAESQTQQLETAVSGLWQAMSHAPGVAADIAALQPLFHPDAVVAGARPGGALSQQSGAAFLQSLSQVSAKGFYECEIGREVRLYGQFATVLSLVESRGAPTQKDADFTGINSLQWYHNGEKWQLLSLYYYLEQKPGELKLWPLAAGARRASAGACL</sequence>
<feature type="chain" id="PRO_5045848113" evidence="1">
    <location>
        <begin position="21"/>
        <end position="175"/>
    </location>
</feature>
<dbReference type="InterPro" id="IPR032710">
    <property type="entry name" value="NTF2-like_dom_sf"/>
</dbReference>
<keyword evidence="3" id="KW-1185">Reference proteome</keyword>
<feature type="signal peptide" evidence="1">
    <location>
        <begin position="1"/>
        <end position="20"/>
    </location>
</feature>
<protein>
    <submittedName>
        <fullName evidence="2">Nuclear transport factor 2 family protein</fullName>
    </submittedName>
</protein>
<gene>
    <name evidence="2" type="ORF">ACFFJP_00355</name>
</gene>
<comment type="caution">
    <text evidence="2">The sequence shown here is derived from an EMBL/GenBank/DDBJ whole genome shotgun (WGS) entry which is preliminary data.</text>
</comment>
<evidence type="ECO:0000313" key="3">
    <source>
        <dbReference type="Proteomes" id="UP001589813"/>
    </source>
</evidence>
<dbReference type="EMBL" id="JBHLXP010000001">
    <property type="protein sequence ID" value="MFC0046733.1"/>
    <property type="molecule type" value="Genomic_DNA"/>
</dbReference>
<accession>A0ABV6BB28</accession>
<organism evidence="2 3">
    <name type="scientific">Rheinheimera tilapiae</name>
    <dbReference type="NCBI Taxonomy" id="875043"/>
    <lineage>
        <taxon>Bacteria</taxon>
        <taxon>Pseudomonadati</taxon>
        <taxon>Pseudomonadota</taxon>
        <taxon>Gammaproteobacteria</taxon>
        <taxon>Chromatiales</taxon>
        <taxon>Chromatiaceae</taxon>
        <taxon>Rheinheimera</taxon>
    </lineage>
</organism>